<dbReference type="Proteomes" id="UP001281761">
    <property type="component" value="Unassembled WGS sequence"/>
</dbReference>
<comment type="caution">
    <text evidence="2">The sequence shown here is derived from an EMBL/GenBank/DDBJ whole genome shotgun (WGS) entry which is preliminary data.</text>
</comment>
<accession>A0ABQ9XMG8</accession>
<reference evidence="2 3" key="1">
    <citation type="journal article" date="2022" name="bioRxiv">
        <title>Genomics of Preaxostyla Flagellates Illuminates Evolutionary Transitions and the Path Towards Mitochondrial Loss.</title>
        <authorList>
            <person name="Novak L.V.F."/>
            <person name="Treitli S.C."/>
            <person name="Pyrih J."/>
            <person name="Halakuc P."/>
            <person name="Pipaliya S.V."/>
            <person name="Vacek V."/>
            <person name="Brzon O."/>
            <person name="Soukal P."/>
            <person name="Eme L."/>
            <person name="Dacks J.B."/>
            <person name="Karnkowska A."/>
            <person name="Elias M."/>
            <person name="Hampl V."/>
        </authorList>
    </citation>
    <scope>NUCLEOTIDE SEQUENCE [LARGE SCALE GENOMIC DNA]</scope>
    <source>
        <strain evidence="2">NAU3</strain>
        <tissue evidence="2">Gut</tissue>
    </source>
</reference>
<gene>
    <name evidence="2" type="ORF">BLNAU_13704</name>
</gene>
<evidence type="ECO:0008006" key="4">
    <source>
        <dbReference type="Google" id="ProtNLM"/>
    </source>
</evidence>
<feature type="region of interest" description="Disordered" evidence="1">
    <location>
        <begin position="1"/>
        <end position="31"/>
    </location>
</feature>
<name>A0ABQ9XMG8_9EUKA</name>
<evidence type="ECO:0000313" key="3">
    <source>
        <dbReference type="Proteomes" id="UP001281761"/>
    </source>
</evidence>
<evidence type="ECO:0000313" key="2">
    <source>
        <dbReference type="EMBL" id="KAK2951325.1"/>
    </source>
</evidence>
<organism evidence="2 3">
    <name type="scientific">Blattamonas nauphoetae</name>
    <dbReference type="NCBI Taxonomy" id="2049346"/>
    <lineage>
        <taxon>Eukaryota</taxon>
        <taxon>Metamonada</taxon>
        <taxon>Preaxostyla</taxon>
        <taxon>Oxymonadida</taxon>
        <taxon>Blattamonas</taxon>
    </lineage>
</organism>
<feature type="compositionally biased region" description="Polar residues" evidence="1">
    <location>
        <begin position="1"/>
        <end position="29"/>
    </location>
</feature>
<feature type="compositionally biased region" description="Pro residues" evidence="1">
    <location>
        <begin position="116"/>
        <end position="127"/>
    </location>
</feature>
<feature type="compositionally biased region" description="Pro residues" evidence="1">
    <location>
        <begin position="138"/>
        <end position="151"/>
    </location>
</feature>
<keyword evidence="3" id="KW-1185">Reference proteome</keyword>
<proteinExistence type="predicted"/>
<feature type="region of interest" description="Disordered" evidence="1">
    <location>
        <begin position="94"/>
        <end position="186"/>
    </location>
</feature>
<protein>
    <recommendedName>
        <fullName evidence="4">RRM domain-containing protein</fullName>
    </recommendedName>
</protein>
<sequence length="240" mass="25731">MAQQPGLTVRFSIQNSKPTHGTAPESGSASRPDIILNLFPTSVITNLKINSSLPGQPVTAVVHFKEEREAQQAISQSGSLTYLQNRIEVSVNREKPGHQNKPSPFSHGPVPVKVVSPPPQPIPPMPGGDPSTYGSKPQPGPRPYQGPPQPGGNPSTYGSKPQPVSGGNRTTNGFKPPPPPRVNVTQNICPLTNRQISRRACLRGEPNVIYEAEALQSFVSENGMSPTTFESMSLGDIQFM</sequence>
<dbReference type="EMBL" id="JARBJD010000120">
    <property type="protein sequence ID" value="KAK2951325.1"/>
    <property type="molecule type" value="Genomic_DNA"/>
</dbReference>
<evidence type="ECO:0000256" key="1">
    <source>
        <dbReference type="SAM" id="MobiDB-lite"/>
    </source>
</evidence>